<evidence type="ECO:0000256" key="1">
    <source>
        <dbReference type="SAM" id="MobiDB-lite"/>
    </source>
</evidence>
<feature type="region of interest" description="Disordered" evidence="1">
    <location>
        <begin position="702"/>
        <end position="811"/>
    </location>
</feature>
<dbReference type="EMBL" id="JAAMPI010000870">
    <property type="protein sequence ID" value="KAF4628033.1"/>
    <property type="molecule type" value="Genomic_DNA"/>
</dbReference>
<reference evidence="2 3" key="1">
    <citation type="submission" date="2020-03" db="EMBL/GenBank/DDBJ databases">
        <title>Draft Genome Sequence of Cudoniella acicularis.</title>
        <authorList>
            <person name="Buettner E."/>
            <person name="Kellner H."/>
        </authorList>
    </citation>
    <scope>NUCLEOTIDE SEQUENCE [LARGE SCALE GENOMIC DNA]</scope>
    <source>
        <strain evidence="2 3">DSM 108380</strain>
    </source>
</reference>
<feature type="compositionally biased region" description="Polar residues" evidence="1">
    <location>
        <begin position="772"/>
        <end position="800"/>
    </location>
</feature>
<feature type="region of interest" description="Disordered" evidence="1">
    <location>
        <begin position="499"/>
        <end position="518"/>
    </location>
</feature>
<evidence type="ECO:0000313" key="2">
    <source>
        <dbReference type="EMBL" id="KAF4628033.1"/>
    </source>
</evidence>
<dbReference type="Proteomes" id="UP000566819">
    <property type="component" value="Unassembled WGS sequence"/>
</dbReference>
<feature type="compositionally biased region" description="Basic and acidic residues" evidence="1">
    <location>
        <begin position="706"/>
        <end position="730"/>
    </location>
</feature>
<gene>
    <name evidence="2" type="ORF">G7Y89_g10118</name>
</gene>
<name>A0A8H4VZ18_9HELO</name>
<comment type="caution">
    <text evidence="2">The sequence shown here is derived from an EMBL/GenBank/DDBJ whole genome shotgun (WGS) entry which is preliminary data.</text>
</comment>
<protein>
    <submittedName>
        <fullName evidence="2">Uncharacterized protein</fullName>
    </submittedName>
</protein>
<keyword evidence="3" id="KW-1185">Reference proteome</keyword>
<feature type="region of interest" description="Disordered" evidence="1">
    <location>
        <begin position="1"/>
        <end position="27"/>
    </location>
</feature>
<feature type="compositionally biased region" description="Acidic residues" evidence="1">
    <location>
        <begin position="1"/>
        <end position="12"/>
    </location>
</feature>
<feature type="compositionally biased region" description="Basic and acidic residues" evidence="1">
    <location>
        <begin position="499"/>
        <end position="512"/>
    </location>
</feature>
<evidence type="ECO:0000313" key="3">
    <source>
        <dbReference type="Proteomes" id="UP000566819"/>
    </source>
</evidence>
<feature type="region of interest" description="Disordered" evidence="1">
    <location>
        <begin position="190"/>
        <end position="213"/>
    </location>
</feature>
<accession>A0A8H4VZ18</accession>
<organism evidence="2 3">
    <name type="scientific">Cudoniella acicularis</name>
    <dbReference type="NCBI Taxonomy" id="354080"/>
    <lineage>
        <taxon>Eukaryota</taxon>
        <taxon>Fungi</taxon>
        <taxon>Dikarya</taxon>
        <taxon>Ascomycota</taxon>
        <taxon>Pezizomycotina</taxon>
        <taxon>Leotiomycetes</taxon>
        <taxon>Helotiales</taxon>
        <taxon>Tricladiaceae</taxon>
        <taxon>Cudoniella</taxon>
    </lineage>
</organism>
<feature type="compositionally biased region" description="Polar residues" evidence="1">
    <location>
        <begin position="731"/>
        <end position="752"/>
    </location>
</feature>
<proteinExistence type="predicted"/>
<feature type="region of interest" description="Disordered" evidence="1">
    <location>
        <begin position="71"/>
        <end position="163"/>
    </location>
</feature>
<feature type="compositionally biased region" description="Basic and acidic residues" evidence="1">
    <location>
        <begin position="802"/>
        <end position="811"/>
    </location>
</feature>
<dbReference type="AlphaFoldDB" id="A0A8H4VZ18"/>
<sequence>MLERDGEIEDETPNYAPEGSSSAKSNNQVASWLMRYNSHRMPGTTHSGPRYRFSNDDEILSATLQEDPFKRQSKYWNLPRTIRRNTMKPPTGADRARKFLPHSRNDERSPDETMLSADIEDSGFKIKFSPRKRPNLKPDSTRENIFPSETYQRGDAHNTPPAVLMDENIDELPYPSWDDRLDTNVEIGSEMPSPVAKETSDRQELTSPAIPSKYDSFSRDELNALIEKHPLSFMSMGKLMRRQNLEASHEQEMKDEEEEISVFSPLSALEMAERPIPSEPSSDTSRKPLQIVTPALEELTYAWLYQETESQTSQKGLGIEAAEAAQKNTENPELEGEANFLIDEADLRIKGVDCLSGLGTNGLDRGRFEKNENFSPTKFEKENTASTESNSRILQYSSFAQKNAPFGVTSKFLADRLDENGSVESRQKDAPWRIIRDPLSSRIGESSIVSREKEDEFVSYKARSENFKSDAWQIAQKGCKRLELDIFDRNFEVRELEKAIKSSQKESGRDGESPPTEFIMREPKLGDWKMITTLSRKFSEQEKRIINMSAGKFQRLFSMETYVEEAAKKAGVEPAKFEVSRNEVMVATRVSGVNDPAAEISYNKWQKARYRVLRTTENAIIRGRTPKEEEFLVRKEQYEVKKIVFQGKKAAKKARLRALKEQRKEKYGAKIEKLQLERPGLTYGQALNQILISKTRISGLKGRGWRRSEKWRKPEKGKVGGDEGLGRGRSVENQTDTSLPRKSRTEQPSTPGAQPMLKIIRNGQKPIDDENGSPQNKNPPSQPTSRTEEPSSASESNSTLKIIREDFNCDE</sequence>